<protein>
    <submittedName>
        <fullName evidence="1">Uncharacterized protein</fullName>
    </submittedName>
</protein>
<dbReference type="Proteomes" id="UP000714275">
    <property type="component" value="Unassembled WGS sequence"/>
</dbReference>
<gene>
    <name evidence="1" type="ORF">EV702DRAFT_1248851</name>
</gene>
<sequence length="267" mass="31148">MGKHDHIPELLGTENYIGWATKMQYALASEDYWCHVNTKAELVLPQSSSEPRFEPEPFRTGRMVRSKVRPRLRTEPLQRFRVRLTVKRFWKKCQYKNKWMMSSRWVNSNICKDPFLFLFNDILVIAKPHPEDSDTFLEVTKPNPADRKYQECGFADNSSSPASVRSRVQEPSQEPLRCKHSSSSFQQTQIMQSHRSSSILQSIHILERGNHGVTPLDVLLESFTNWWYEANPVHISYDKDLAYHFGRAIVQLNDVLHGAISHEYRQG</sequence>
<dbReference type="InterPro" id="IPR035999">
    <property type="entry name" value="Sec7_dom_sf"/>
</dbReference>
<dbReference type="EMBL" id="JABBWD010000062">
    <property type="protein sequence ID" value="KAG1770860.1"/>
    <property type="molecule type" value="Genomic_DNA"/>
</dbReference>
<proteinExistence type="predicted"/>
<dbReference type="GO" id="GO:0032012">
    <property type="term" value="P:regulation of ARF protein signal transduction"/>
    <property type="evidence" value="ECO:0007669"/>
    <property type="project" value="InterPro"/>
</dbReference>
<evidence type="ECO:0000313" key="1">
    <source>
        <dbReference type="EMBL" id="KAG1770860.1"/>
    </source>
</evidence>
<comment type="caution">
    <text evidence="1">The sequence shown here is derived from an EMBL/GenBank/DDBJ whole genome shotgun (WGS) entry which is preliminary data.</text>
</comment>
<dbReference type="AlphaFoldDB" id="A0A9P6ZL44"/>
<name>A0A9P6ZL44_9AGAM</name>
<dbReference type="GO" id="GO:0005085">
    <property type="term" value="F:guanyl-nucleotide exchange factor activity"/>
    <property type="evidence" value="ECO:0007669"/>
    <property type="project" value="InterPro"/>
</dbReference>
<accession>A0A9P6ZL44</accession>
<organism evidence="1 2">
    <name type="scientific">Suillus placidus</name>
    <dbReference type="NCBI Taxonomy" id="48579"/>
    <lineage>
        <taxon>Eukaryota</taxon>
        <taxon>Fungi</taxon>
        <taxon>Dikarya</taxon>
        <taxon>Basidiomycota</taxon>
        <taxon>Agaricomycotina</taxon>
        <taxon>Agaricomycetes</taxon>
        <taxon>Agaricomycetidae</taxon>
        <taxon>Boletales</taxon>
        <taxon>Suillineae</taxon>
        <taxon>Suillaceae</taxon>
        <taxon>Suillus</taxon>
    </lineage>
</organism>
<reference evidence="1" key="1">
    <citation type="journal article" date="2020" name="New Phytol.">
        <title>Comparative genomics reveals dynamic genome evolution in host specialist ectomycorrhizal fungi.</title>
        <authorList>
            <person name="Lofgren L.A."/>
            <person name="Nguyen N.H."/>
            <person name="Vilgalys R."/>
            <person name="Ruytinx J."/>
            <person name="Liao H.L."/>
            <person name="Branco S."/>
            <person name="Kuo A."/>
            <person name="LaButti K."/>
            <person name="Lipzen A."/>
            <person name="Andreopoulos W."/>
            <person name="Pangilinan J."/>
            <person name="Riley R."/>
            <person name="Hundley H."/>
            <person name="Na H."/>
            <person name="Barry K."/>
            <person name="Grigoriev I.V."/>
            <person name="Stajich J.E."/>
            <person name="Kennedy P.G."/>
        </authorList>
    </citation>
    <scope>NUCLEOTIDE SEQUENCE</scope>
    <source>
        <strain evidence="1">DOB743</strain>
    </source>
</reference>
<dbReference type="InterPro" id="IPR023394">
    <property type="entry name" value="Sec7_C_sf"/>
</dbReference>
<evidence type="ECO:0000313" key="2">
    <source>
        <dbReference type="Proteomes" id="UP000714275"/>
    </source>
</evidence>
<dbReference type="SUPFAM" id="SSF48425">
    <property type="entry name" value="Sec7 domain"/>
    <property type="match status" value="1"/>
</dbReference>
<keyword evidence="2" id="KW-1185">Reference proteome</keyword>
<dbReference type="OrthoDB" id="2688366at2759"/>
<dbReference type="Gene3D" id="1.10.1000.11">
    <property type="entry name" value="Arf Nucleotide-binding Site Opener,domain 2"/>
    <property type="match status" value="1"/>
</dbReference>